<evidence type="ECO:0000256" key="3">
    <source>
        <dbReference type="ARBA" id="ARBA00022801"/>
    </source>
</evidence>
<reference evidence="7" key="1">
    <citation type="submission" date="2017-06" db="EMBL/GenBank/DDBJ databases">
        <title>FDA dAtabase for Regulatory Grade micrObial Sequences (FDA-ARGOS): Supporting development and validation of Infectious Disease Dx tests.</title>
        <authorList>
            <person name="Minogue T."/>
            <person name="Wolcott M."/>
            <person name="Wasieloski L."/>
            <person name="Aguilar W."/>
            <person name="Moore D."/>
            <person name="Tallon L."/>
            <person name="Sadzewicz L."/>
            <person name="Sengamalay N."/>
            <person name="Ott S."/>
            <person name="Godinez A."/>
            <person name="Nagaraj S."/>
            <person name="Nadendla S."/>
            <person name="Geyer C."/>
            <person name="Sichtig H."/>
        </authorList>
    </citation>
    <scope>NUCLEOTIDE SEQUENCE [LARGE SCALE GENOMIC DNA]</scope>
    <source>
        <strain evidence="7">FDAARGOS_289</strain>
    </source>
</reference>
<dbReference type="InterPro" id="IPR000064">
    <property type="entry name" value="NLP_P60_dom"/>
</dbReference>
<feature type="domain" description="NlpC/P60" evidence="5">
    <location>
        <begin position="1"/>
        <end position="143"/>
    </location>
</feature>
<evidence type="ECO:0000259" key="5">
    <source>
        <dbReference type="PROSITE" id="PS51935"/>
    </source>
</evidence>
<comment type="similarity">
    <text evidence="1">Belongs to the peptidase C40 family.</text>
</comment>
<dbReference type="Pfam" id="PF00877">
    <property type="entry name" value="NLPC_P60"/>
    <property type="match status" value="1"/>
</dbReference>
<dbReference type="SUPFAM" id="SSF54001">
    <property type="entry name" value="Cysteine proteinases"/>
    <property type="match status" value="1"/>
</dbReference>
<dbReference type="Gene3D" id="3.90.1720.10">
    <property type="entry name" value="endopeptidase domain like (from Nostoc punctiforme)"/>
    <property type="match status" value="1"/>
</dbReference>
<dbReference type="GO" id="GO:0006508">
    <property type="term" value="P:proteolysis"/>
    <property type="evidence" value="ECO:0007669"/>
    <property type="project" value="UniProtKB-KW"/>
</dbReference>
<dbReference type="EMBL" id="CP022048">
    <property type="protein sequence ID" value="ASE39143.1"/>
    <property type="molecule type" value="Genomic_DNA"/>
</dbReference>
<dbReference type="PROSITE" id="PS51935">
    <property type="entry name" value="NLPC_P60"/>
    <property type="match status" value="1"/>
</dbReference>
<evidence type="ECO:0000256" key="1">
    <source>
        <dbReference type="ARBA" id="ARBA00007074"/>
    </source>
</evidence>
<protein>
    <recommendedName>
        <fullName evidence="5">NlpC/P60 domain-containing protein</fullName>
    </recommendedName>
</protein>
<dbReference type="KEGG" id="bvc:CEP68_06300"/>
<evidence type="ECO:0000313" key="6">
    <source>
        <dbReference type="EMBL" id="ASE39143.1"/>
    </source>
</evidence>
<keyword evidence="3" id="KW-0378">Hydrolase</keyword>
<organism evidence="6 7">
    <name type="scientific">Brevundimonas vesicularis</name>
    <name type="common">Pseudomonas vesicularis</name>
    <dbReference type="NCBI Taxonomy" id="41276"/>
    <lineage>
        <taxon>Bacteria</taxon>
        <taxon>Pseudomonadati</taxon>
        <taxon>Pseudomonadota</taxon>
        <taxon>Alphaproteobacteria</taxon>
        <taxon>Caulobacterales</taxon>
        <taxon>Caulobacteraceae</taxon>
        <taxon>Brevundimonas</taxon>
    </lineage>
</organism>
<evidence type="ECO:0000256" key="2">
    <source>
        <dbReference type="ARBA" id="ARBA00022670"/>
    </source>
</evidence>
<dbReference type="InterPro" id="IPR038765">
    <property type="entry name" value="Papain-like_cys_pep_sf"/>
</dbReference>
<accession>A0A1Z3U7A1</accession>
<gene>
    <name evidence="6" type="ORF">CEP68_06300</name>
</gene>
<keyword evidence="4" id="KW-0788">Thiol protease</keyword>
<dbReference type="AlphaFoldDB" id="A0A1Z3U7A1"/>
<evidence type="ECO:0000313" key="7">
    <source>
        <dbReference type="Proteomes" id="UP000197050"/>
    </source>
</evidence>
<dbReference type="GO" id="GO:0008234">
    <property type="term" value="F:cysteine-type peptidase activity"/>
    <property type="evidence" value="ECO:0007669"/>
    <property type="project" value="UniProtKB-KW"/>
</dbReference>
<keyword evidence="2" id="KW-0645">Protease</keyword>
<evidence type="ECO:0000256" key="4">
    <source>
        <dbReference type="ARBA" id="ARBA00022807"/>
    </source>
</evidence>
<name>A0A1Z3U7A1_BREVE</name>
<sequence length="148" mass="16220">MIIPADLQTRAADLIGSPFKPKGDSQDGWDCRGLCRWCLREWCGVDVPDYLDLYAAQIVSNGGRRERARLLAEGLATMWRRVEPQPGTVALLSWMGQAGHVGFMLTPTKILHADIRVGTAVLDLDDPAAAYGLKGTFVPAFVTDIRHA</sequence>
<dbReference type="Proteomes" id="UP000197050">
    <property type="component" value="Chromosome"/>
</dbReference>
<proteinExistence type="inferred from homology"/>